<proteinExistence type="predicted"/>
<reference evidence="2 3" key="1">
    <citation type="journal article" date="2014" name="BMC Genomics">
        <title>Genome sequencing of four Aureobasidium pullulans varieties: biotechnological potential, stress tolerance, and description of new species.</title>
        <authorList>
            <person name="Gostin Ar C."/>
            <person name="Ohm R.A."/>
            <person name="Kogej T."/>
            <person name="Sonjak S."/>
            <person name="Turk M."/>
            <person name="Zajc J."/>
            <person name="Zalar P."/>
            <person name="Grube M."/>
            <person name="Sun H."/>
            <person name="Han J."/>
            <person name="Sharma A."/>
            <person name="Chiniquy J."/>
            <person name="Ngan C.Y."/>
            <person name="Lipzen A."/>
            <person name="Barry K."/>
            <person name="Grigoriev I.V."/>
            <person name="Gunde-Cimerman N."/>
        </authorList>
    </citation>
    <scope>NUCLEOTIDE SEQUENCE [LARGE SCALE GENOMIC DNA]</scope>
    <source>
        <strain evidence="2 3">CBS 147.97</strain>
    </source>
</reference>
<feature type="compositionally biased region" description="Polar residues" evidence="1">
    <location>
        <begin position="95"/>
        <end position="106"/>
    </location>
</feature>
<feature type="region of interest" description="Disordered" evidence="1">
    <location>
        <begin position="129"/>
        <end position="151"/>
    </location>
</feature>
<keyword evidence="3" id="KW-1185">Reference proteome</keyword>
<sequence length="419" mass="46201">MHEDDRHVKHFHSDGKDALSYTKPSQSLHHPQQLHHKRRSKSGYMQASVEQLPVQRSPKNVASHAVDRIDHRRQSRSTKGSPHPFHEQRGHHGQPWSSNGTSSASPKQRGLLKTGFVADSDACSAFSDVNDSEDHAGTTAMEPTADPRALSSTTATIPISTSTQTTTSPQPAALASTVNASGSSVAISNLFREFNVNENGALFKAMQRQKAKQSVESLPGGDLVQTNSRPRPHPFAPTVNQSVTHPHCPSHARTHSQESVTTVHCLLGCASTFSNTAEHLEHFTSFKCPNTNSGELLVCDYEGCDYTFPGSLSSMRYTHWETHHMKDAWSRNGFAVQWNDAHRSHNVDPFIGPDARACYNMLVHSPDDILEDVATPVDNMYVHCTGASDANYEAGEKLQHSDREPVMLRTLSHQTHFVP</sequence>
<gene>
    <name evidence="2" type="ORF">M436DRAFT_62304</name>
</gene>
<dbReference type="EMBL" id="KL584706">
    <property type="protein sequence ID" value="KEQ74871.1"/>
    <property type="molecule type" value="Genomic_DNA"/>
</dbReference>
<evidence type="ECO:0000313" key="3">
    <source>
        <dbReference type="Proteomes" id="UP000027730"/>
    </source>
</evidence>
<evidence type="ECO:0000313" key="2">
    <source>
        <dbReference type="EMBL" id="KEQ74871.1"/>
    </source>
</evidence>
<dbReference type="Proteomes" id="UP000027730">
    <property type="component" value="Unassembled WGS sequence"/>
</dbReference>
<protein>
    <submittedName>
        <fullName evidence="2">Uncharacterized protein</fullName>
    </submittedName>
</protein>
<accession>A0A074XJZ8</accession>
<organism evidence="2 3">
    <name type="scientific">Aureobasidium namibiae CBS 147.97</name>
    <dbReference type="NCBI Taxonomy" id="1043004"/>
    <lineage>
        <taxon>Eukaryota</taxon>
        <taxon>Fungi</taxon>
        <taxon>Dikarya</taxon>
        <taxon>Ascomycota</taxon>
        <taxon>Pezizomycotina</taxon>
        <taxon>Dothideomycetes</taxon>
        <taxon>Dothideomycetidae</taxon>
        <taxon>Dothideales</taxon>
        <taxon>Saccotheciaceae</taxon>
        <taxon>Aureobasidium</taxon>
    </lineage>
</organism>
<dbReference type="AlphaFoldDB" id="A0A074XJZ8"/>
<dbReference type="HOGENOM" id="CLU_655488_0_0_1"/>
<dbReference type="GeneID" id="25413351"/>
<feature type="compositionally biased region" description="Basic and acidic residues" evidence="1">
    <location>
        <begin position="1"/>
        <end position="17"/>
    </location>
</feature>
<dbReference type="RefSeq" id="XP_013429162.1">
    <property type="nucleotide sequence ID" value="XM_013573708.1"/>
</dbReference>
<feature type="region of interest" description="Disordered" evidence="1">
    <location>
        <begin position="1"/>
        <end position="108"/>
    </location>
</feature>
<feature type="compositionally biased region" description="Basic residues" evidence="1">
    <location>
        <begin position="32"/>
        <end position="41"/>
    </location>
</feature>
<feature type="region of interest" description="Disordered" evidence="1">
    <location>
        <begin position="235"/>
        <end position="255"/>
    </location>
</feature>
<evidence type="ECO:0000256" key="1">
    <source>
        <dbReference type="SAM" id="MobiDB-lite"/>
    </source>
</evidence>
<name>A0A074XJZ8_9PEZI</name>